<evidence type="ECO:0000313" key="4">
    <source>
        <dbReference type="EMBL" id="KAH7363336.1"/>
    </source>
</evidence>
<feature type="domain" description="Chalcone isomerase" evidence="3">
    <location>
        <begin position="172"/>
        <end position="369"/>
    </location>
</feature>
<dbReference type="InterPro" id="IPR016087">
    <property type="entry name" value="Chalcone_isomerase"/>
</dbReference>
<dbReference type="PANTHER" id="PTHR47284">
    <property type="entry name" value="FATTY-ACID-BINDING PROTEIN 2"/>
    <property type="match status" value="1"/>
</dbReference>
<keyword evidence="5" id="KW-1185">Reference proteome</keyword>
<sequence length="388" mass="42589">MFKPSTLRTLPRGLRAPRAPQRTFVSSRSLNGRPHERFDINSLSRNRNDYDRDRTYFLAAGAIAGFIGIAVTGTKLYQTIQAQNKKKGADGSSSSSLQLDSAAPAEQFVTEAGAKRKVVIHDKDGQELVPTGNKTVPEFPRLLELDPSTPASDAASPHDPLTASIVDPSGVEYTLVGVGTRTVTIFGIHVYVVGYYIATADVAKLQKHLVKKVNPIATTLVPGERDDLRKALLDPKESEEEWTALLRDLRCRSAFRIIPVRNTDFHHLRDGFVRAITARSSLDKPAYGDDAFGEAMVQFRAIFNRGKIPSHKELIMSRDASGALEVLYGEDGKRKLLGRVEDERVSRLLWLNWLAGSNVASAEAQASIINGVMEFVERPVGTVAAQVV</sequence>
<keyword evidence="4" id="KW-0413">Isomerase</keyword>
<dbReference type="PANTHER" id="PTHR47284:SF3">
    <property type="entry name" value="FATTY-ACID-BINDING PROTEIN 2"/>
    <property type="match status" value="1"/>
</dbReference>
<dbReference type="InterPro" id="IPR016088">
    <property type="entry name" value="Chalcone_isomerase_3-sand"/>
</dbReference>
<reference evidence="4" key="1">
    <citation type="journal article" date="2021" name="Nat. Commun.">
        <title>Genetic determinants of endophytism in the Arabidopsis root mycobiome.</title>
        <authorList>
            <person name="Mesny F."/>
            <person name="Miyauchi S."/>
            <person name="Thiergart T."/>
            <person name="Pickel B."/>
            <person name="Atanasova L."/>
            <person name="Karlsson M."/>
            <person name="Huettel B."/>
            <person name="Barry K.W."/>
            <person name="Haridas S."/>
            <person name="Chen C."/>
            <person name="Bauer D."/>
            <person name="Andreopoulos W."/>
            <person name="Pangilinan J."/>
            <person name="LaButti K."/>
            <person name="Riley R."/>
            <person name="Lipzen A."/>
            <person name="Clum A."/>
            <person name="Drula E."/>
            <person name="Henrissat B."/>
            <person name="Kohler A."/>
            <person name="Grigoriev I.V."/>
            <person name="Martin F.M."/>
            <person name="Hacquard S."/>
        </authorList>
    </citation>
    <scope>NUCLEOTIDE SEQUENCE</scope>
    <source>
        <strain evidence="4">MPI-CAGE-AT-0016</strain>
    </source>
</reference>
<keyword evidence="2" id="KW-0472">Membrane</keyword>
<dbReference type="OrthoDB" id="18193at2759"/>
<dbReference type="Pfam" id="PF16035">
    <property type="entry name" value="Chalcone_2"/>
    <property type="match status" value="1"/>
</dbReference>
<dbReference type="InterPro" id="IPR036298">
    <property type="entry name" value="Chalcone_isomerase_sf"/>
</dbReference>
<dbReference type="SUPFAM" id="SSF54626">
    <property type="entry name" value="Chalcone isomerase"/>
    <property type="match status" value="1"/>
</dbReference>
<comment type="caution">
    <text evidence="4">The sequence shown here is derived from an EMBL/GenBank/DDBJ whole genome shotgun (WGS) entry which is preliminary data.</text>
</comment>
<dbReference type="GO" id="GO:0016872">
    <property type="term" value="F:intramolecular lyase activity"/>
    <property type="evidence" value="ECO:0007669"/>
    <property type="project" value="InterPro"/>
</dbReference>
<dbReference type="Proteomes" id="UP000813385">
    <property type="component" value="Unassembled WGS sequence"/>
</dbReference>
<proteinExistence type="predicted"/>
<evidence type="ECO:0000313" key="5">
    <source>
        <dbReference type="Proteomes" id="UP000813385"/>
    </source>
</evidence>
<organism evidence="4 5">
    <name type="scientific">Plectosphaerella cucumerina</name>
    <dbReference type="NCBI Taxonomy" id="40658"/>
    <lineage>
        <taxon>Eukaryota</taxon>
        <taxon>Fungi</taxon>
        <taxon>Dikarya</taxon>
        <taxon>Ascomycota</taxon>
        <taxon>Pezizomycotina</taxon>
        <taxon>Sordariomycetes</taxon>
        <taxon>Hypocreomycetidae</taxon>
        <taxon>Glomerellales</taxon>
        <taxon>Plectosphaerellaceae</taxon>
        <taxon>Plectosphaerella</taxon>
    </lineage>
</organism>
<gene>
    <name evidence="4" type="ORF">B0T11DRAFT_298614</name>
</gene>
<accession>A0A8K0TND6</accession>
<feature type="transmembrane region" description="Helical" evidence="2">
    <location>
        <begin position="55"/>
        <end position="77"/>
    </location>
</feature>
<dbReference type="Gene3D" id="3.50.70.10">
    <property type="match status" value="1"/>
</dbReference>
<protein>
    <submittedName>
        <fullName evidence="4">Chalcone-flavanone isomerase</fullName>
    </submittedName>
</protein>
<evidence type="ECO:0000256" key="2">
    <source>
        <dbReference type="SAM" id="Phobius"/>
    </source>
</evidence>
<feature type="region of interest" description="Disordered" evidence="1">
    <location>
        <begin position="1"/>
        <end position="23"/>
    </location>
</feature>
<name>A0A8K0TND6_9PEZI</name>
<keyword evidence="2" id="KW-0812">Transmembrane</keyword>
<keyword evidence="2" id="KW-1133">Transmembrane helix</keyword>
<evidence type="ECO:0000259" key="3">
    <source>
        <dbReference type="Pfam" id="PF16035"/>
    </source>
</evidence>
<evidence type="ECO:0000256" key="1">
    <source>
        <dbReference type="SAM" id="MobiDB-lite"/>
    </source>
</evidence>
<dbReference type="EMBL" id="JAGPXD010000003">
    <property type="protein sequence ID" value="KAH7363336.1"/>
    <property type="molecule type" value="Genomic_DNA"/>
</dbReference>
<dbReference type="AlphaFoldDB" id="A0A8K0TND6"/>